<comment type="similarity">
    <text evidence="7">Belongs to the binding-protein-dependent transport system permease family.</text>
</comment>
<accession>A0ABV6RUK1</accession>
<keyword evidence="10" id="KW-1185">Reference proteome</keyword>
<feature type="transmembrane region" description="Helical" evidence="7">
    <location>
        <begin position="202"/>
        <end position="223"/>
    </location>
</feature>
<evidence type="ECO:0000256" key="3">
    <source>
        <dbReference type="ARBA" id="ARBA00022475"/>
    </source>
</evidence>
<dbReference type="PROSITE" id="PS50928">
    <property type="entry name" value="ABC_TM1"/>
    <property type="match status" value="1"/>
</dbReference>
<keyword evidence="3" id="KW-1003">Cell membrane</keyword>
<evidence type="ECO:0000256" key="6">
    <source>
        <dbReference type="ARBA" id="ARBA00023136"/>
    </source>
</evidence>
<name>A0ABV6RUK1_9GAMM</name>
<evidence type="ECO:0000256" key="1">
    <source>
        <dbReference type="ARBA" id="ARBA00004651"/>
    </source>
</evidence>
<feature type="transmembrane region" description="Helical" evidence="7">
    <location>
        <begin position="262"/>
        <end position="284"/>
    </location>
</feature>
<evidence type="ECO:0000256" key="5">
    <source>
        <dbReference type="ARBA" id="ARBA00022989"/>
    </source>
</evidence>
<dbReference type="PANTHER" id="PTHR43227:SF8">
    <property type="entry name" value="DIACETYLCHITOBIOSE UPTAKE SYSTEM PERMEASE PROTEIN DASB"/>
    <property type="match status" value="1"/>
</dbReference>
<proteinExistence type="inferred from homology"/>
<feature type="domain" description="ABC transmembrane type-1" evidence="8">
    <location>
        <begin position="68"/>
        <end position="285"/>
    </location>
</feature>
<feature type="transmembrane region" description="Helical" evidence="7">
    <location>
        <begin position="157"/>
        <end position="181"/>
    </location>
</feature>
<dbReference type="InterPro" id="IPR035906">
    <property type="entry name" value="MetI-like_sf"/>
</dbReference>
<feature type="transmembrane region" description="Helical" evidence="7">
    <location>
        <begin position="74"/>
        <end position="96"/>
    </location>
</feature>
<dbReference type="Pfam" id="PF00528">
    <property type="entry name" value="BPD_transp_1"/>
    <property type="match status" value="1"/>
</dbReference>
<dbReference type="RefSeq" id="WP_386672587.1">
    <property type="nucleotide sequence ID" value="NZ_JBHLTG010000006.1"/>
</dbReference>
<feature type="transmembrane region" description="Helical" evidence="7">
    <location>
        <begin position="103"/>
        <end position="124"/>
    </location>
</feature>
<dbReference type="InterPro" id="IPR050809">
    <property type="entry name" value="UgpAE/MalFG_permease"/>
</dbReference>
<comment type="subcellular location">
    <subcellularLocation>
        <location evidence="1 7">Cell membrane</location>
        <topology evidence="1 7">Multi-pass membrane protein</topology>
    </subcellularLocation>
</comment>
<dbReference type="CDD" id="cd06261">
    <property type="entry name" value="TM_PBP2"/>
    <property type="match status" value="1"/>
</dbReference>
<evidence type="ECO:0000313" key="9">
    <source>
        <dbReference type="EMBL" id="MFC0680650.1"/>
    </source>
</evidence>
<dbReference type="Proteomes" id="UP001589896">
    <property type="component" value="Unassembled WGS sequence"/>
</dbReference>
<keyword evidence="6 7" id="KW-0472">Membrane</keyword>
<evidence type="ECO:0000256" key="2">
    <source>
        <dbReference type="ARBA" id="ARBA00022448"/>
    </source>
</evidence>
<gene>
    <name evidence="9" type="ORF">ACFFGH_22700</name>
</gene>
<comment type="caution">
    <text evidence="9">The sequence shown here is derived from an EMBL/GenBank/DDBJ whole genome shotgun (WGS) entry which is preliminary data.</text>
</comment>
<evidence type="ECO:0000256" key="4">
    <source>
        <dbReference type="ARBA" id="ARBA00022692"/>
    </source>
</evidence>
<dbReference type="Gene3D" id="1.10.3720.10">
    <property type="entry name" value="MetI-like"/>
    <property type="match status" value="1"/>
</dbReference>
<dbReference type="SUPFAM" id="SSF161098">
    <property type="entry name" value="MetI-like"/>
    <property type="match status" value="1"/>
</dbReference>
<evidence type="ECO:0000259" key="8">
    <source>
        <dbReference type="PROSITE" id="PS50928"/>
    </source>
</evidence>
<evidence type="ECO:0000313" key="10">
    <source>
        <dbReference type="Proteomes" id="UP001589896"/>
    </source>
</evidence>
<keyword evidence="2 7" id="KW-0813">Transport</keyword>
<evidence type="ECO:0000256" key="7">
    <source>
        <dbReference type="RuleBase" id="RU363032"/>
    </source>
</evidence>
<feature type="transmembrane region" description="Helical" evidence="7">
    <location>
        <begin position="12"/>
        <end position="32"/>
    </location>
</feature>
<dbReference type="PANTHER" id="PTHR43227">
    <property type="entry name" value="BLL4140 PROTEIN"/>
    <property type="match status" value="1"/>
</dbReference>
<protein>
    <submittedName>
        <fullName evidence="9">Carbohydrate ABC transporter permease</fullName>
    </submittedName>
</protein>
<dbReference type="InterPro" id="IPR000515">
    <property type="entry name" value="MetI-like"/>
</dbReference>
<keyword evidence="5 7" id="KW-1133">Transmembrane helix</keyword>
<reference evidence="9 10" key="1">
    <citation type="submission" date="2024-09" db="EMBL/GenBank/DDBJ databases">
        <authorList>
            <person name="Sun Q."/>
            <person name="Mori K."/>
        </authorList>
    </citation>
    <scope>NUCLEOTIDE SEQUENCE [LARGE SCALE GENOMIC DNA]</scope>
    <source>
        <strain evidence="9 10">KCTC 23076</strain>
    </source>
</reference>
<organism evidence="9 10">
    <name type="scientific">Lysobacter korlensis</name>
    <dbReference type="NCBI Taxonomy" id="553636"/>
    <lineage>
        <taxon>Bacteria</taxon>
        <taxon>Pseudomonadati</taxon>
        <taxon>Pseudomonadota</taxon>
        <taxon>Gammaproteobacteria</taxon>
        <taxon>Lysobacterales</taxon>
        <taxon>Lysobacteraceae</taxon>
        <taxon>Lysobacter</taxon>
    </lineage>
</organism>
<sequence length="293" mass="31914">MEKVLGDRRAILLFITPALLLYTVIMIVPIVWSTGYTFFEGNPISGFDSVGLGNYTELAADPVFWQATWFSLRYAVVVTVLQVAAGFGLSLLYVFFLRKSSALVRTLVFFPIVLPTAAVAQMFVKLFELVPQHGLVNAFTSGLGLGATDWLGSPDNAFVVLVIMDVWRSMGFYAVLLYAGLVAIPDDMIEAARLDGAHRWTLVRHMILPFLTPVLVSALIFSINGSIKVFDSVFALTAGGPNGATTPLTLLMFRTSFNFGQYGYGSTIAMALTLLSLVVTVAIFRSARKDVTA</sequence>
<dbReference type="EMBL" id="JBHLTG010000006">
    <property type="protein sequence ID" value="MFC0680650.1"/>
    <property type="molecule type" value="Genomic_DNA"/>
</dbReference>
<keyword evidence="4 7" id="KW-0812">Transmembrane</keyword>